<dbReference type="EMBL" id="MW082583">
    <property type="protein sequence ID" value="QPI13742.1"/>
    <property type="molecule type" value="Genomic_DNA"/>
</dbReference>
<protein>
    <submittedName>
        <fullName evidence="1">Uncharacterized protein</fullName>
    </submittedName>
</protein>
<name>A0A7S9SNV8_9CAUD</name>
<gene>
    <name evidence="1" type="ORF">SIPHO4S_00046</name>
</gene>
<dbReference type="Proteomes" id="UP000595016">
    <property type="component" value="Segment"/>
</dbReference>
<accession>A0A7S9SNV8</accession>
<evidence type="ECO:0000313" key="1">
    <source>
        <dbReference type="EMBL" id="QPI13742.1"/>
    </source>
</evidence>
<organism evidence="1 2">
    <name type="scientific">Serratia phage Tsm2</name>
    <dbReference type="NCBI Taxonomy" id="2787014"/>
    <lineage>
        <taxon>Viruses</taxon>
        <taxon>Duplodnaviria</taxon>
        <taxon>Heunggongvirae</taxon>
        <taxon>Uroviricota</taxon>
        <taxon>Caudoviricetes</taxon>
        <taxon>Sarkviridae</taxon>
        <taxon>Otakuvirus</taxon>
        <taxon>Otakuvirus Tsm2</taxon>
    </lineage>
</organism>
<reference evidence="1 2" key="1">
    <citation type="submission" date="2020-10" db="EMBL/GenBank/DDBJ databases">
        <authorList>
            <person name="Dukhno E.A."/>
            <person name="Kornienko N.O."/>
            <person name="Shybanov S.R."/>
            <person name="Kharina A.V."/>
            <person name="Budzanivska I.G."/>
        </authorList>
    </citation>
    <scope>NUCLEOTIDE SEQUENCE [LARGE SCALE GENOMIC DNA]</scope>
</reference>
<evidence type="ECO:0000313" key="2">
    <source>
        <dbReference type="Proteomes" id="UP000595016"/>
    </source>
</evidence>
<keyword evidence="2" id="KW-1185">Reference proteome</keyword>
<proteinExistence type="predicted"/>
<sequence>MKIAIAAVLFAVSFSAAAGKSCSDIVVEAGLLQTENMVWGLKERPDLAATMLKAYLGVCESGKKVILAGGSPEIVMAFAKGHAAKEGTPEDLKPVILKISELAIENAK</sequence>